<gene>
    <name evidence="9" type="ORF">ACFY35_10045</name>
</gene>
<evidence type="ECO:0000256" key="5">
    <source>
        <dbReference type="ARBA" id="ARBA00022825"/>
    </source>
</evidence>
<evidence type="ECO:0000313" key="10">
    <source>
        <dbReference type="Proteomes" id="UP001602245"/>
    </source>
</evidence>
<feature type="active site" description="Charge relay system" evidence="6">
    <location>
        <position position="259"/>
    </location>
</feature>
<dbReference type="SUPFAM" id="SSF52743">
    <property type="entry name" value="Subtilisin-like"/>
    <property type="match status" value="1"/>
</dbReference>
<dbReference type="InterPro" id="IPR000209">
    <property type="entry name" value="Peptidase_S8/S53_dom"/>
</dbReference>
<reference evidence="9 10" key="1">
    <citation type="submission" date="2024-10" db="EMBL/GenBank/DDBJ databases">
        <title>The Natural Products Discovery Center: Release of the First 8490 Sequenced Strains for Exploring Actinobacteria Biosynthetic Diversity.</title>
        <authorList>
            <person name="Kalkreuter E."/>
            <person name="Kautsar S.A."/>
            <person name="Yang D."/>
            <person name="Bader C.D."/>
            <person name="Teijaro C.N."/>
            <person name="Fluegel L."/>
            <person name="Davis C.M."/>
            <person name="Simpson J.R."/>
            <person name="Lauterbach L."/>
            <person name="Steele A.D."/>
            <person name="Gui C."/>
            <person name="Meng S."/>
            <person name="Li G."/>
            <person name="Viehrig K."/>
            <person name="Ye F."/>
            <person name="Su P."/>
            <person name="Kiefer A.F."/>
            <person name="Nichols A."/>
            <person name="Cepeda A.J."/>
            <person name="Yan W."/>
            <person name="Fan B."/>
            <person name="Jiang Y."/>
            <person name="Adhikari A."/>
            <person name="Zheng C.-J."/>
            <person name="Schuster L."/>
            <person name="Cowan T.M."/>
            <person name="Smanski M.J."/>
            <person name="Chevrette M.G."/>
            <person name="De Carvalho L.P.S."/>
            <person name="Shen B."/>
        </authorList>
    </citation>
    <scope>NUCLEOTIDE SEQUENCE [LARGE SCALE GENOMIC DNA]</scope>
    <source>
        <strain evidence="9 10">NPDC000087</strain>
    </source>
</reference>
<evidence type="ECO:0000256" key="2">
    <source>
        <dbReference type="ARBA" id="ARBA00022512"/>
    </source>
</evidence>
<feature type="domain" description="PA" evidence="8">
    <location>
        <begin position="806"/>
        <end position="884"/>
    </location>
</feature>
<dbReference type="InterPro" id="IPR023828">
    <property type="entry name" value="Peptidase_S8_Ser-AS"/>
</dbReference>
<dbReference type="InterPro" id="IPR050131">
    <property type="entry name" value="Peptidase_S8_subtilisin-like"/>
</dbReference>
<dbReference type="Gene3D" id="3.40.50.200">
    <property type="entry name" value="Peptidase S8/S53 domain"/>
    <property type="match status" value="1"/>
</dbReference>
<feature type="active site" description="Charge relay system" evidence="6">
    <location>
        <position position="431"/>
    </location>
</feature>
<dbReference type="PROSITE" id="PS00138">
    <property type="entry name" value="SUBTILASE_SER"/>
    <property type="match status" value="1"/>
</dbReference>
<keyword evidence="4 6" id="KW-0378">Hydrolase</keyword>
<dbReference type="PRINTS" id="PR00723">
    <property type="entry name" value="SUBTILISIN"/>
</dbReference>
<evidence type="ECO:0000256" key="4">
    <source>
        <dbReference type="ARBA" id="ARBA00022801"/>
    </source>
</evidence>
<dbReference type="PIRSF" id="PIRSF037852">
    <property type="entry name" value="Subtilisin_rel_SAV5721"/>
    <property type="match status" value="1"/>
</dbReference>
<evidence type="ECO:0000259" key="7">
    <source>
        <dbReference type="Pfam" id="PF00082"/>
    </source>
</evidence>
<dbReference type="Gene3D" id="3.50.30.30">
    <property type="match status" value="1"/>
</dbReference>
<comment type="similarity">
    <text evidence="1 6">Belongs to the peptidase S8 family.</text>
</comment>
<dbReference type="PANTHER" id="PTHR43806:SF11">
    <property type="entry name" value="CEREVISIN-RELATED"/>
    <property type="match status" value="1"/>
</dbReference>
<evidence type="ECO:0000259" key="8">
    <source>
        <dbReference type="Pfam" id="PF02225"/>
    </source>
</evidence>
<dbReference type="Proteomes" id="UP001602245">
    <property type="component" value="Unassembled WGS sequence"/>
</dbReference>
<dbReference type="Pfam" id="PF00082">
    <property type="entry name" value="Peptidase_S8"/>
    <property type="match status" value="1"/>
</dbReference>
<evidence type="ECO:0000313" key="9">
    <source>
        <dbReference type="EMBL" id="MFF5289771.1"/>
    </source>
</evidence>
<dbReference type="InterPro" id="IPR017296">
    <property type="entry name" value="Peptidase_S8A_SAM-P45"/>
</dbReference>
<sequence>MTLPQPGRRSGRALTAPVAGVVALLLSGAAIPVPPAAAVTPAARATPGSSHTVTLVTGDVVRVSDAGGGKHTVDVTRPHGAHGGVRAETVGTDLYVLPDEALPYLAAGRVDRRLFDVTALIEQGYDDAHSDGVPLILASPPAAAALPAVPAGVSAVRTLPSIHGRAVRAAKSRVRQAWTALVPARTTKVWLDARERADLAQSTAQIGAPAAWAAGVDGAGVKVAVLDTGADLDHPDLEGRVSQAVSFVPGETARDGNGHGTHTLSTVGGSGNASGGAERGVAPGADLLVGKVLSDQGYGEDSWIIAGMEWAAGQGARVISMSLGGSSPSDGSDPLSQAVNRLTEQTGTLFVVAAGNAGSEAAISAPGAADAALTVAAVDSDDQLASFSSMGPRIGDYALKPDIAAPGVDILAAKAGGTATTGWYQTMSGTSMATPHVAGAAALLAERHPRWTAAQLKDALMSSSRQLSGTAYQSGAGRADIDAALRATISATGSAYLGFDAWPHGDGRTAERTVTYTNDGDAAVTLNLRETVTVAGGPYDTDPGADAGKPAPDGMFSLSAASVTVPAHGTAAVTAGARPDLAAPGRRYLGQIVATDPATGAAVRTQVGLYREDERYTLHVDVKDRAGAPVSGYVELQQAGVPDPSYVFVDGSADLRLRAGTYSVVAYADVAGSHGPDSAGLALLGAPEVVLDHSRSLVLDARRAREVTAQVPRTTEDRMLYLDWYRRFDADSVIAAQYLLPAVYDTMYALPTAPVTTGDFEFEARWRKAYPLLTVADRGRQLMIQGLAGSALYDGHDALDTVYAGAGAAADYAGVRAAGRAVLVTRSDSLTGTERARNAAAAGARLLIVVNDGPGKLADYVGTDDGGYSTVPVVSVTAREGANLIPRARQGRLRLTVAGVPDSPYVYDLVDPHPGRIPENLAYRPRPGDLATVDMRFHSLDGHTRYPSGEFRWDYRPYRTYGFGALLRATMPGTRVDYTSAQPGTEWAEAAVTGPGLNLVSSAEVHALRRGVRTVSDWFGPVVRPRNGGGFWSSTRDELSIAINVQPWADGGAEHAGYLQDGDTKQMKVYEDGTLVSTSDWASGFLYPIPAGPATYTLDLVASRDPAVFRLSPRTHTVWTVKSVPAAPGKVDLMPVLQLDYRVGADLAGDVPGGRQSIGLTASHLAGAAGAGRIAGAALSVSYDDGVTWLPASLTGGAGGGWSASFVAPRDGYVSLRARAWDSAGNAVTQEVIRAYGLR</sequence>
<dbReference type="EMBL" id="JBIAZU010000002">
    <property type="protein sequence ID" value="MFF5289771.1"/>
    <property type="molecule type" value="Genomic_DNA"/>
</dbReference>
<dbReference type="PROSITE" id="PS51892">
    <property type="entry name" value="SUBTILASE"/>
    <property type="match status" value="1"/>
</dbReference>
<protein>
    <submittedName>
        <fullName evidence="9">S8 family serine peptidase</fullName>
    </submittedName>
</protein>
<dbReference type="RefSeq" id="WP_026207032.1">
    <property type="nucleotide sequence ID" value="NZ_JBIAZU010000002.1"/>
</dbReference>
<dbReference type="SUPFAM" id="SSF81296">
    <property type="entry name" value="E set domains"/>
    <property type="match status" value="1"/>
</dbReference>
<organism evidence="9 10">
    <name type="scientific">Paractinoplanes globisporus</name>
    <dbReference type="NCBI Taxonomy" id="113565"/>
    <lineage>
        <taxon>Bacteria</taxon>
        <taxon>Bacillati</taxon>
        <taxon>Actinomycetota</taxon>
        <taxon>Actinomycetes</taxon>
        <taxon>Micromonosporales</taxon>
        <taxon>Micromonosporaceae</taxon>
        <taxon>Paractinoplanes</taxon>
    </lineage>
</organism>
<keyword evidence="3 6" id="KW-0645">Protease</keyword>
<dbReference type="Pfam" id="PF02225">
    <property type="entry name" value="PA"/>
    <property type="match status" value="1"/>
</dbReference>
<evidence type="ECO:0000256" key="6">
    <source>
        <dbReference type="PROSITE-ProRule" id="PRU01240"/>
    </source>
</evidence>
<dbReference type="PANTHER" id="PTHR43806">
    <property type="entry name" value="PEPTIDASE S8"/>
    <property type="match status" value="1"/>
</dbReference>
<dbReference type="InterPro" id="IPR003137">
    <property type="entry name" value="PA_domain"/>
</dbReference>
<dbReference type="Gene3D" id="2.60.40.650">
    <property type="match status" value="1"/>
</dbReference>
<evidence type="ECO:0000256" key="1">
    <source>
        <dbReference type="ARBA" id="ARBA00011073"/>
    </source>
</evidence>
<evidence type="ECO:0000256" key="3">
    <source>
        <dbReference type="ARBA" id="ARBA00022670"/>
    </source>
</evidence>
<name>A0ABW6WC77_9ACTN</name>
<dbReference type="InterPro" id="IPR046450">
    <property type="entry name" value="PA_dom_sf"/>
</dbReference>
<feature type="domain" description="Peptidase S8/S53" evidence="7">
    <location>
        <begin position="218"/>
        <end position="475"/>
    </location>
</feature>
<dbReference type="InterPro" id="IPR014756">
    <property type="entry name" value="Ig_E-set"/>
</dbReference>
<feature type="active site" description="Charge relay system" evidence="6">
    <location>
        <position position="227"/>
    </location>
</feature>
<keyword evidence="2" id="KW-0134">Cell wall</keyword>
<keyword evidence="5 6" id="KW-0720">Serine protease</keyword>
<proteinExistence type="inferred from homology"/>
<dbReference type="InterPro" id="IPR036852">
    <property type="entry name" value="Peptidase_S8/S53_dom_sf"/>
</dbReference>
<keyword evidence="2" id="KW-0964">Secreted</keyword>
<dbReference type="InterPro" id="IPR015500">
    <property type="entry name" value="Peptidase_S8_subtilisin-rel"/>
</dbReference>
<accession>A0ABW6WC77</accession>
<dbReference type="SUPFAM" id="SSF52025">
    <property type="entry name" value="PA domain"/>
    <property type="match status" value="1"/>
</dbReference>
<comment type="caution">
    <text evidence="9">The sequence shown here is derived from an EMBL/GenBank/DDBJ whole genome shotgun (WGS) entry which is preliminary data.</text>
</comment>
<keyword evidence="10" id="KW-1185">Reference proteome</keyword>